<feature type="compositionally biased region" description="Basic and acidic residues" evidence="1">
    <location>
        <begin position="333"/>
        <end position="349"/>
    </location>
</feature>
<evidence type="ECO:0000313" key="3">
    <source>
        <dbReference type="Proteomes" id="UP000800094"/>
    </source>
</evidence>
<proteinExistence type="predicted"/>
<name>A0A6A6IL04_9PLEO</name>
<feature type="region of interest" description="Disordered" evidence="1">
    <location>
        <begin position="309"/>
        <end position="349"/>
    </location>
</feature>
<gene>
    <name evidence="2" type="ORF">BU26DRAFT_518609</name>
</gene>
<feature type="region of interest" description="Disordered" evidence="1">
    <location>
        <begin position="1"/>
        <end position="265"/>
    </location>
</feature>
<evidence type="ECO:0000256" key="1">
    <source>
        <dbReference type="SAM" id="MobiDB-lite"/>
    </source>
</evidence>
<dbReference type="GeneID" id="54582188"/>
<accession>A0A6A6IL04</accession>
<reference evidence="2" key="1">
    <citation type="journal article" date="2020" name="Stud. Mycol.">
        <title>101 Dothideomycetes genomes: a test case for predicting lifestyles and emergence of pathogens.</title>
        <authorList>
            <person name="Haridas S."/>
            <person name="Albert R."/>
            <person name="Binder M."/>
            <person name="Bloem J."/>
            <person name="Labutti K."/>
            <person name="Salamov A."/>
            <person name="Andreopoulos B."/>
            <person name="Baker S."/>
            <person name="Barry K."/>
            <person name="Bills G."/>
            <person name="Bluhm B."/>
            <person name="Cannon C."/>
            <person name="Castanera R."/>
            <person name="Culley D."/>
            <person name="Daum C."/>
            <person name="Ezra D."/>
            <person name="Gonzalez J."/>
            <person name="Henrissat B."/>
            <person name="Kuo A."/>
            <person name="Liang C."/>
            <person name="Lipzen A."/>
            <person name="Lutzoni F."/>
            <person name="Magnuson J."/>
            <person name="Mondo S."/>
            <person name="Nolan M."/>
            <person name="Ohm R."/>
            <person name="Pangilinan J."/>
            <person name="Park H.-J."/>
            <person name="Ramirez L."/>
            <person name="Alfaro M."/>
            <person name="Sun H."/>
            <person name="Tritt A."/>
            <person name="Yoshinaga Y."/>
            <person name="Zwiers L.-H."/>
            <person name="Turgeon B."/>
            <person name="Goodwin S."/>
            <person name="Spatafora J."/>
            <person name="Crous P."/>
            <person name="Grigoriev I."/>
        </authorList>
    </citation>
    <scope>NUCLEOTIDE SEQUENCE</scope>
    <source>
        <strain evidence="2">CBS 122368</strain>
    </source>
</reference>
<sequence length="407" mass="46512">MPDQTPSNATHRPGKHRLEERGEQDIPEMPAPAPQPNKRPRRYAMDECQYSPEYSPTSPPQRDFRPREYGVEQDRYGQPYFPFHGYPPTFLEDMRRAYGTPPLDKEYSPTSPDYRQERFNPPRPYYGEGSYPADDRDFDDRRYDDGRRYHDDRRHYDDQRDHGAPKPVLQPVYPQDEPDQGPNDSDRGSSSGSYFDSEYDNDDEREPPRNDGYNGYSPGPPPDHGYAHRNNDEDCGQTPPYQDDIRVDRPFNNTNGPSPFPKQQINGNVQNYFYHFNGTPRKQIFNFHISSPNAAGGLPQGLPGGISFSFGSGNVPQQEARGEGQANSSLVNKQDRPQPRNIEELKDELGRVRATATAEFMELMTKANRQYAEAVGRIAELKQQIGKMEGQDVEGKGEEDRRAGGDR</sequence>
<evidence type="ECO:0000313" key="2">
    <source>
        <dbReference type="EMBL" id="KAF2250173.1"/>
    </source>
</evidence>
<dbReference type="EMBL" id="ML987194">
    <property type="protein sequence ID" value="KAF2250173.1"/>
    <property type="molecule type" value="Genomic_DNA"/>
</dbReference>
<feature type="compositionally biased region" description="Basic and acidic residues" evidence="1">
    <location>
        <begin position="133"/>
        <end position="164"/>
    </location>
</feature>
<feature type="compositionally biased region" description="Basic and acidic residues" evidence="1">
    <location>
        <begin position="62"/>
        <end position="75"/>
    </location>
</feature>
<feature type="region of interest" description="Disordered" evidence="1">
    <location>
        <begin position="383"/>
        <end position="407"/>
    </location>
</feature>
<dbReference type="Proteomes" id="UP000800094">
    <property type="component" value="Unassembled WGS sequence"/>
</dbReference>
<dbReference type="AlphaFoldDB" id="A0A6A6IL04"/>
<protein>
    <submittedName>
        <fullName evidence="2">Uncharacterized protein</fullName>
    </submittedName>
</protein>
<keyword evidence="3" id="KW-1185">Reference proteome</keyword>
<dbReference type="RefSeq" id="XP_033685177.1">
    <property type="nucleotide sequence ID" value="XM_033828858.1"/>
</dbReference>
<feature type="compositionally biased region" description="Polar residues" evidence="1">
    <location>
        <begin position="251"/>
        <end position="265"/>
    </location>
</feature>
<feature type="compositionally biased region" description="Basic and acidic residues" evidence="1">
    <location>
        <begin position="389"/>
        <end position="407"/>
    </location>
</feature>
<organism evidence="2 3">
    <name type="scientific">Trematosphaeria pertusa</name>
    <dbReference type="NCBI Taxonomy" id="390896"/>
    <lineage>
        <taxon>Eukaryota</taxon>
        <taxon>Fungi</taxon>
        <taxon>Dikarya</taxon>
        <taxon>Ascomycota</taxon>
        <taxon>Pezizomycotina</taxon>
        <taxon>Dothideomycetes</taxon>
        <taxon>Pleosporomycetidae</taxon>
        <taxon>Pleosporales</taxon>
        <taxon>Massarineae</taxon>
        <taxon>Trematosphaeriaceae</taxon>
        <taxon>Trematosphaeria</taxon>
    </lineage>
</organism>
<feature type="compositionally biased region" description="Polar residues" evidence="1">
    <location>
        <begin position="1"/>
        <end position="10"/>
    </location>
</feature>